<gene>
    <name evidence="1" type="ORF">WN48_04079</name>
</gene>
<dbReference type="EMBL" id="KQ762329">
    <property type="protein sequence ID" value="OAD55954.1"/>
    <property type="molecule type" value="Genomic_DNA"/>
</dbReference>
<dbReference type="AlphaFoldDB" id="A0A310SAF8"/>
<evidence type="ECO:0000313" key="2">
    <source>
        <dbReference type="Proteomes" id="UP000250275"/>
    </source>
</evidence>
<reference evidence="1 2" key="1">
    <citation type="submission" date="2015-07" db="EMBL/GenBank/DDBJ databases">
        <title>The genome of Eufriesea mexicana.</title>
        <authorList>
            <person name="Pan H."/>
            <person name="Kapheim K."/>
        </authorList>
    </citation>
    <scope>NUCLEOTIDE SEQUENCE [LARGE SCALE GENOMIC DNA]</scope>
    <source>
        <strain evidence="1">0111107269</strain>
        <tissue evidence="1">Whole body</tissue>
    </source>
</reference>
<accession>A0A310SAF8</accession>
<keyword evidence="2" id="KW-1185">Reference proteome</keyword>
<protein>
    <submittedName>
        <fullName evidence="1">Uncharacterized protein</fullName>
    </submittedName>
</protein>
<proteinExistence type="predicted"/>
<evidence type="ECO:0000313" key="1">
    <source>
        <dbReference type="EMBL" id="OAD55954.1"/>
    </source>
</evidence>
<name>A0A310SAF8_9HYME</name>
<organism evidence="1 2">
    <name type="scientific">Eufriesea mexicana</name>
    <dbReference type="NCBI Taxonomy" id="516756"/>
    <lineage>
        <taxon>Eukaryota</taxon>
        <taxon>Metazoa</taxon>
        <taxon>Ecdysozoa</taxon>
        <taxon>Arthropoda</taxon>
        <taxon>Hexapoda</taxon>
        <taxon>Insecta</taxon>
        <taxon>Pterygota</taxon>
        <taxon>Neoptera</taxon>
        <taxon>Endopterygota</taxon>
        <taxon>Hymenoptera</taxon>
        <taxon>Apocrita</taxon>
        <taxon>Aculeata</taxon>
        <taxon>Apoidea</taxon>
        <taxon>Anthophila</taxon>
        <taxon>Apidae</taxon>
        <taxon>Eufriesea</taxon>
    </lineage>
</organism>
<dbReference type="Proteomes" id="UP000250275">
    <property type="component" value="Unassembled WGS sequence"/>
</dbReference>
<sequence length="62" mass="7146">MSVHVRKSHCQPTTTTSFIIQMYNQIKCFDCLLGNVEIYVDYAINHGEKAHVSEKNLTIHTH</sequence>